<feature type="compositionally biased region" description="Basic residues" evidence="1">
    <location>
        <begin position="61"/>
        <end position="71"/>
    </location>
</feature>
<dbReference type="InterPro" id="IPR007575">
    <property type="entry name" value="SchA_CurD-like"/>
</dbReference>
<reference evidence="4" key="2">
    <citation type="submission" date="2008-12" db="EMBL/GenBank/DDBJ databases">
        <title>Annotation of Streptomyces roseosporus strain NRRL 15998.</title>
        <authorList>
            <consortium name="The Broad Institute Genome Sequencing Platform"/>
            <consortium name="Broad Institute Microbial Sequencing Center"/>
            <person name="Fischbach M."/>
            <person name="Ward D."/>
            <person name="Young S."/>
            <person name="Kodira C.D."/>
            <person name="Zeng Q."/>
            <person name="Koehrsen M."/>
            <person name="Godfrey P."/>
            <person name="Alvarado L."/>
            <person name="Berlin A.M."/>
            <person name="Borenstein D."/>
            <person name="Chen Z."/>
            <person name="Engels R."/>
            <person name="Freedman E."/>
            <person name="Gellesch M."/>
            <person name="Goldberg J."/>
            <person name="Griggs A."/>
            <person name="Gujja S."/>
            <person name="Heiman D.I."/>
            <person name="Hepburn T.A."/>
            <person name="Howarth C."/>
            <person name="Jen D."/>
            <person name="Larson L."/>
            <person name="Lewis B."/>
            <person name="Mehta T."/>
            <person name="Park D."/>
            <person name="Pearson M."/>
            <person name="Roberts A."/>
            <person name="Saif S."/>
            <person name="Shea T.D."/>
            <person name="Shenoy N."/>
            <person name="Sisk P."/>
            <person name="Stolte C."/>
            <person name="Sykes S.N."/>
            <person name="Walk T."/>
            <person name="White J."/>
            <person name="Yandava C."/>
            <person name="Straight P."/>
            <person name="Clardy J."/>
            <person name="Hung D."/>
            <person name="Kolter R."/>
            <person name="Mekalanos J."/>
            <person name="Walker S."/>
            <person name="Walsh C.T."/>
            <person name="Wieland B.L.C."/>
            <person name="Ilzarbe M."/>
            <person name="Galagan J."/>
            <person name="Nusbaum C."/>
            <person name="Birren B."/>
        </authorList>
    </citation>
    <scope>NUCLEOTIDE SEQUENCE [LARGE SCALE GENOMIC DNA]</scope>
    <source>
        <strain evidence="4">NRRL 15998</strain>
    </source>
</reference>
<organism evidence="3 4">
    <name type="scientific">Streptomyces filamentosus NRRL 15998</name>
    <dbReference type="NCBI Taxonomy" id="457431"/>
    <lineage>
        <taxon>Bacteria</taxon>
        <taxon>Bacillati</taxon>
        <taxon>Actinomycetota</taxon>
        <taxon>Actinomycetes</taxon>
        <taxon>Kitasatosporales</taxon>
        <taxon>Streptomycetaceae</taxon>
        <taxon>Streptomyces</taxon>
    </lineage>
</organism>
<accession>D6AV02</accession>
<evidence type="ECO:0000313" key="3">
    <source>
        <dbReference type="EMBL" id="EFE76297.2"/>
    </source>
</evidence>
<sequence length="205" mass="22530">MCRTSSVRTLGRRPGGCLPPQDDPGAPRREEVTPPWGRDPAPVGESSSGVGRAISPGGRKTAGRAARHAGRGRWDHRPVSDERLPMERYAITFEVKPGSEAAVRELLTTYAPPEWVTPDGARLLGTSIFMKDGLVVRMMEIDGSLPRIMAHLARQPAIQELERKLDEHLVEPRDMSSPAGARAFFQRAMMDHVTTRVAVFEETGV</sequence>
<feature type="domain" description="SchA/CurD-like" evidence="2">
    <location>
        <begin position="86"/>
        <end position="195"/>
    </location>
</feature>
<proteinExistence type="predicted"/>
<reference evidence="4" key="1">
    <citation type="submission" date="2008-10" db="EMBL/GenBank/DDBJ databases">
        <authorList>
            <person name="Molnar K."/>
        </authorList>
    </citation>
    <scope>NUCLEOTIDE SEQUENCE [LARGE SCALE GENOMIC DNA]</scope>
    <source>
        <strain evidence="4">NRRL 15998</strain>
    </source>
</reference>
<dbReference type="EMBL" id="DS999644">
    <property type="protein sequence ID" value="EFE76297.2"/>
    <property type="molecule type" value="Genomic_DNA"/>
</dbReference>
<evidence type="ECO:0000313" key="4">
    <source>
        <dbReference type="Proteomes" id="UP000003986"/>
    </source>
</evidence>
<evidence type="ECO:0000259" key="2">
    <source>
        <dbReference type="Pfam" id="PF04486"/>
    </source>
</evidence>
<dbReference type="Proteomes" id="UP000003986">
    <property type="component" value="Unassembled WGS sequence"/>
</dbReference>
<feature type="region of interest" description="Disordered" evidence="1">
    <location>
        <begin position="1"/>
        <end position="79"/>
    </location>
</feature>
<name>D6AV02_STRFL</name>
<dbReference type="Pfam" id="PF04486">
    <property type="entry name" value="SchA_CurD"/>
    <property type="match status" value="1"/>
</dbReference>
<evidence type="ECO:0000256" key="1">
    <source>
        <dbReference type="SAM" id="MobiDB-lite"/>
    </source>
</evidence>
<protein>
    <submittedName>
        <fullName evidence="3">Predicted protein</fullName>
    </submittedName>
</protein>
<dbReference type="AlphaFoldDB" id="D6AV02"/>
<gene>
    <name evidence="3" type="ORF">SSGG_03664</name>
</gene>